<name>C4FPQ9_9FIRM</name>
<keyword evidence="2" id="KW-1185">Reference proteome</keyword>
<gene>
    <name evidence="1" type="ORF">VEIDISOL_00885</name>
</gene>
<organism evidence="1 2">
    <name type="scientific">Veillonella dispar ATCC 17748</name>
    <dbReference type="NCBI Taxonomy" id="546273"/>
    <lineage>
        <taxon>Bacteria</taxon>
        <taxon>Bacillati</taxon>
        <taxon>Bacillota</taxon>
        <taxon>Negativicutes</taxon>
        <taxon>Veillonellales</taxon>
        <taxon>Veillonellaceae</taxon>
        <taxon>Veillonella</taxon>
    </lineage>
</organism>
<dbReference type="Proteomes" id="UP000003529">
    <property type="component" value="Unassembled WGS sequence"/>
</dbReference>
<dbReference type="HOGENOM" id="CLU_1721568_0_0_9"/>
<comment type="caution">
    <text evidence="1">The sequence shown here is derived from an EMBL/GenBank/DDBJ whole genome shotgun (WGS) entry which is preliminary data.</text>
</comment>
<dbReference type="EMBL" id="ACIK02000008">
    <property type="protein sequence ID" value="EEP65797.1"/>
    <property type="molecule type" value="Genomic_DNA"/>
</dbReference>
<proteinExistence type="predicted"/>
<evidence type="ECO:0000313" key="1">
    <source>
        <dbReference type="EMBL" id="EEP65797.1"/>
    </source>
</evidence>
<dbReference type="RefSeq" id="WP_005386172.1">
    <property type="nucleotide sequence ID" value="NZ_GG667604.1"/>
</dbReference>
<evidence type="ECO:0000313" key="2">
    <source>
        <dbReference type="Proteomes" id="UP000003529"/>
    </source>
</evidence>
<reference evidence="1" key="1">
    <citation type="submission" date="2009-04" db="EMBL/GenBank/DDBJ databases">
        <authorList>
            <person name="Weinstock G."/>
            <person name="Sodergren E."/>
            <person name="Clifton S."/>
            <person name="Fulton L."/>
            <person name="Fulton B."/>
            <person name="Courtney L."/>
            <person name="Fronick C."/>
            <person name="Harrison M."/>
            <person name="Strong C."/>
            <person name="Farmer C."/>
            <person name="Delahaunty K."/>
            <person name="Markovic C."/>
            <person name="Hall O."/>
            <person name="Minx P."/>
            <person name="Tomlinson C."/>
            <person name="Mitreva M."/>
            <person name="Nelson J."/>
            <person name="Hou S."/>
            <person name="Wollam A."/>
            <person name="Pepin K.H."/>
            <person name="Johnson M."/>
            <person name="Bhonagiri V."/>
            <person name="Nash W.E."/>
            <person name="Warren W."/>
            <person name="Chinwalla A."/>
            <person name="Mardis E.R."/>
            <person name="Wilson R.K."/>
        </authorList>
    </citation>
    <scope>NUCLEOTIDE SEQUENCE [LARGE SCALE GENOMIC DNA]</scope>
    <source>
        <strain evidence="1">ATCC 17748</strain>
    </source>
</reference>
<protein>
    <submittedName>
        <fullName evidence="1">Uncharacterized protein</fullName>
    </submittedName>
</protein>
<sequence>MNWKRVITLGLLGITLGVGPSYGIDINIPGAFPPAPEDAYQHYRIDPKVTRLMDQSIEKEIPAIRAKDPNYDKSKLDSDIYATKELNNAIMYSRTVLILRDNGADIKFTAPYESGIGIARLDNTKDVVRMGRIFSRIAQLGYEVRPQPKGNL</sequence>
<dbReference type="AlphaFoldDB" id="C4FPQ9"/>
<accession>C4FPQ9</accession>